<organism evidence="1 2">
    <name type="scientific">Mesonia oceanica</name>
    <dbReference type="NCBI Taxonomy" id="2687242"/>
    <lineage>
        <taxon>Bacteria</taxon>
        <taxon>Pseudomonadati</taxon>
        <taxon>Bacteroidota</taxon>
        <taxon>Flavobacteriia</taxon>
        <taxon>Flavobacteriales</taxon>
        <taxon>Flavobacteriaceae</taxon>
        <taxon>Mesonia</taxon>
    </lineage>
</organism>
<gene>
    <name evidence="1" type="ORF">FVB9532_00709</name>
</gene>
<dbReference type="EMBL" id="CABVMM010000002">
    <property type="protein sequence ID" value="VVU99455.1"/>
    <property type="molecule type" value="Genomic_DNA"/>
</dbReference>
<name>A0AC61Y4N9_9FLAO</name>
<protein>
    <submittedName>
        <fullName evidence="1">Uncharacterized protein</fullName>
    </submittedName>
</protein>
<proteinExistence type="predicted"/>
<dbReference type="Proteomes" id="UP000356253">
    <property type="component" value="Unassembled WGS sequence"/>
</dbReference>
<sequence length="160" mass="18634">MLINFKDLPAEARVWIYQANRPFTEEELEEIKPELENFLTAWTAHGASLKAAYTIKYNRFIVFGLDQEINAASGCSIDASVHFIQSLEKKYKIDLLDKMNVTFKQGQYVAHKTLLDFKKMVKNKSVSANTIVFNNLVNNKQEFIQDWEVPLKESWHSRFL</sequence>
<comment type="caution">
    <text evidence="1">The sequence shown here is derived from an EMBL/GenBank/DDBJ whole genome shotgun (WGS) entry which is preliminary data.</text>
</comment>
<reference evidence="1" key="1">
    <citation type="submission" date="2019-09" db="EMBL/GenBank/DDBJ databases">
        <authorList>
            <person name="Rodrigo-Torres L."/>
            <person name="Arahal R. D."/>
            <person name="Lucena T."/>
        </authorList>
    </citation>
    <scope>NUCLEOTIDE SEQUENCE</scope>
    <source>
        <strain evidence="1">ISS653</strain>
    </source>
</reference>
<evidence type="ECO:0000313" key="2">
    <source>
        <dbReference type="Proteomes" id="UP000356253"/>
    </source>
</evidence>
<keyword evidence="2" id="KW-1185">Reference proteome</keyword>
<accession>A0AC61Y4N9</accession>
<evidence type="ECO:0000313" key="1">
    <source>
        <dbReference type="EMBL" id="VVU99455.1"/>
    </source>
</evidence>